<feature type="signal peptide" evidence="1">
    <location>
        <begin position="1"/>
        <end position="22"/>
    </location>
</feature>
<accession>A0A2L0EMT0</accession>
<dbReference type="EMBL" id="CP012673">
    <property type="protein sequence ID" value="AUX40614.1"/>
    <property type="molecule type" value="Genomic_DNA"/>
</dbReference>
<dbReference type="OrthoDB" id="5518333at2"/>
<dbReference type="PROSITE" id="PS51257">
    <property type="entry name" value="PROKAR_LIPOPROTEIN"/>
    <property type="match status" value="1"/>
</dbReference>
<gene>
    <name evidence="2" type="ORF">SOCE26_020150</name>
</gene>
<dbReference type="AlphaFoldDB" id="A0A2L0EMT0"/>
<feature type="chain" id="PRO_5014713939" description="Carboxypeptidase regulatory-like domain-containing protein" evidence="1">
    <location>
        <begin position="23"/>
        <end position="487"/>
    </location>
</feature>
<name>A0A2L0EMT0_SORCE</name>
<keyword evidence="1" id="KW-0732">Signal</keyword>
<evidence type="ECO:0000313" key="3">
    <source>
        <dbReference type="Proteomes" id="UP000238348"/>
    </source>
</evidence>
<evidence type="ECO:0000313" key="2">
    <source>
        <dbReference type="EMBL" id="AUX40614.1"/>
    </source>
</evidence>
<organism evidence="2 3">
    <name type="scientific">Sorangium cellulosum</name>
    <name type="common">Polyangium cellulosum</name>
    <dbReference type="NCBI Taxonomy" id="56"/>
    <lineage>
        <taxon>Bacteria</taxon>
        <taxon>Pseudomonadati</taxon>
        <taxon>Myxococcota</taxon>
        <taxon>Polyangia</taxon>
        <taxon>Polyangiales</taxon>
        <taxon>Polyangiaceae</taxon>
        <taxon>Sorangium</taxon>
    </lineage>
</organism>
<dbReference type="Proteomes" id="UP000238348">
    <property type="component" value="Chromosome"/>
</dbReference>
<evidence type="ECO:0008006" key="4">
    <source>
        <dbReference type="Google" id="ProtNLM"/>
    </source>
</evidence>
<reference evidence="2 3" key="1">
    <citation type="submission" date="2015-09" db="EMBL/GenBank/DDBJ databases">
        <title>Sorangium comparison.</title>
        <authorList>
            <person name="Zaburannyi N."/>
            <person name="Bunk B."/>
            <person name="Overmann J."/>
            <person name="Mueller R."/>
        </authorList>
    </citation>
    <scope>NUCLEOTIDE SEQUENCE [LARGE SCALE GENOMIC DNA]</scope>
    <source>
        <strain evidence="2 3">So ce26</strain>
    </source>
</reference>
<proteinExistence type="predicted"/>
<sequence length="487" mass="51378">MSRLRTAGFFVAAAAAAPTVFAACSCGDLGGPPATTARGGGDVVGGGVGGDPFLTGIGGSGAGSDASACVGLECRRVTCPGGRKTTVSGTVYEPAGNIPLYNVLVYVPNKPLPPIPDGASCDRCDATLAGAPVVAALTDTRGRFVLEDAPVGEDIPLVVQIGKWRRELVLPVVEACVDNATEDGSVRLPRSASEGHLPRIALATGGLDVLECLLYKIGIDASEFTPEAGGGRVNLFSGRAIPGHKATNQYRAGLNGGALFPPARELWGSLDRLMQYDMVILSCEGAYFEEDKPPAALQAMFDYASAGGRVFASHWHNYWLRRGPGRFPETADWKEEADPDSGLPVLVDATFPKGQALWDWLLHVGASTTPGQIEIDDPQHCVNSVNEAIATRWLYNERNDAYGALPGVKYFTFNTPIGLPEGEQCGRFVYTDIHVATEDVAGAPFPTGCANDGELRALSPQEKALLFMLFDLSACVGPDDEEPVVPR</sequence>
<evidence type="ECO:0000256" key="1">
    <source>
        <dbReference type="SAM" id="SignalP"/>
    </source>
</evidence>
<protein>
    <recommendedName>
        <fullName evidence="4">Carboxypeptidase regulatory-like domain-containing protein</fullName>
    </recommendedName>
</protein>
<dbReference type="RefSeq" id="WP_104978392.1">
    <property type="nucleotide sequence ID" value="NZ_CP012673.1"/>
</dbReference>